<comment type="catalytic activity">
    <reaction evidence="5 6">
        <text>N(1)-(5-phospho-beta-D-ribosyl)glycinamide + (6R)-10-formyltetrahydrofolate = N(2)-formyl-N(1)-(5-phospho-beta-D-ribosyl)glycinamide + (6S)-5,6,7,8-tetrahydrofolate + H(+)</text>
        <dbReference type="Rhea" id="RHEA:15053"/>
        <dbReference type="ChEBI" id="CHEBI:15378"/>
        <dbReference type="ChEBI" id="CHEBI:57453"/>
        <dbReference type="ChEBI" id="CHEBI:143788"/>
        <dbReference type="ChEBI" id="CHEBI:147286"/>
        <dbReference type="ChEBI" id="CHEBI:195366"/>
        <dbReference type="EC" id="2.1.2.2"/>
    </reaction>
</comment>
<dbReference type="UniPathway" id="UPA00074">
    <property type="reaction ID" value="UER00126"/>
</dbReference>
<protein>
    <recommendedName>
        <fullName evidence="6">Phosphoribosylglycinamide formyltransferase</fullName>
        <ecNumber evidence="6">2.1.2.2</ecNumber>
    </recommendedName>
    <alternativeName>
        <fullName evidence="6">5'-phosphoribosylglycinamide transformylase</fullName>
    </alternativeName>
    <alternativeName>
        <fullName evidence="6">GAR transformylase</fullName>
        <shortName evidence="6">GART</shortName>
    </alternativeName>
</protein>
<dbReference type="PANTHER" id="PTHR43369:SF2">
    <property type="entry name" value="PHOSPHORIBOSYLGLYCINAMIDE FORMYLTRANSFERASE"/>
    <property type="match status" value="1"/>
</dbReference>
<dbReference type="Gene3D" id="3.40.50.170">
    <property type="entry name" value="Formyl transferase, N-terminal domain"/>
    <property type="match status" value="1"/>
</dbReference>
<name>A0A1V8Y5M0_9ENTE</name>
<keyword evidence="3 6" id="KW-0658">Purine biosynthesis</keyword>
<feature type="binding site" evidence="6">
    <location>
        <begin position="89"/>
        <end position="92"/>
    </location>
    <ligand>
        <name>(6R)-10-formyltetrahydrofolate</name>
        <dbReference type="ChEBI" id="CHEBI:195366"/>
    </ligand>
</feature>
<dbReference type="HAMAP" id="MF_01930">
    <property type="entry name" value="PurN"/>
    <property type="match status" value="1"/>
</dbReference>
<dbReference type="InterPro" id="IPR001555">
    <property type="entry name" value="GART_AS"/>
</dbReference>
<evidence type="ECO:0000313" key="9">
    <source>
        <dbReference type="Proteomes" id="UP000192477"/>
    </source>
</evidence>
<dbReference type="EMBL" id="MJEA01000023">
    <property type="protein sequence ID" value="OQO67914.1"/>
    <property type="molecule type" value="Genomic_DNA"/>
</dbReference>
<feature type="binding site" evidence="6">
    <location>
        <position position="64"/>
    </location>
    <ligand>
        <name>(6R)-10-formyltetrahydrofolate</name>
        <dbReference type="ChEBI" id="CHEBI:195366"/>
    </ligand>
</feature>
<evidence type="ECO:0000256" key="3">
    <source>
        <dbReference type="ARBA" id="ARBA00022755"/>
    </source>
</evidence>
<dbReference type="AlphaFoldDB" id="A0A1V8Y5M0"/>
<comment type="caution">
    <text evidence="8">The sequence shown here is derived from an EMBL/GenBank/DDBJ whole genome shotgun (WGS) entry which is preliminary data.</text>
</comment>
<dbReference type="SUPFAM" id="SSF53328">
    <property type="entry name" value="Formyltransferase"/>
    <property type="match status" value="1"/>
</dbReference>
<comment type="function">
    <text evidence="6">Catalyzes the transfer of a formyl group from 10-formyltetrahydrofolate to 5-phospho-ribosyl-glycinamide (GAR), producing 5-phospho-ribosyl-N-formylglycinamide (FGAR) and tetrahydrofolate.</text>
</comment>
<dbReference type="Pfam" id="PF00551">
    <property type="entry name" value="Formyl_trans_N"/>
    <property type="match status" value="1"/>
</dbReference>
<evidence type="ECO:0000313" key="8">
    <source>
        <dbReference type="EMBL" id="OQO67914.1"/>
    </source>
</evidence>
<organism evidence="8 9">
    <name type="scientific">Enterococcus villorum</name>
    <dbReference type="NCBI Taxonomy" id="112904"/>
    <lineage>
        <taxon>Bacteria</taxon>
        <taxon>Bacillati</taxon>
        <taxon>Bacillota</taxon>
        <taxon>Bacilli</taxon>
        <taxon>Lactobacillales</taxon>
        <taxon>Enterococcaceae</taxon>
        <taxon>Enterococcus</taxon>
    </lineage>
</organism>
<dbReference type="Proteomes" id="UP000192477">
    <property type="component" value="Unassembled WGS sequence"/>
</dbReference>
<dbReference type="FunFam" id="3.40.50.170:FF:000007">
    <property type="entry name" value="Phosphoribosylglycinamide formyltransferase"/>
    <property type="match status" value="1"/>
</dbReference>
<keyword evidence="2 6" id="KW-0808">Transferase</keyword>
<accession>A0A1V8Y5M0</accession>
<dbReference type="RefSeq" id="WP_081185071.1">
    <property type="nucleotide sequence ID" value="NZ_MJEA01000023.1"/>
</dbReference>
<dbReference type="CDD" id="cd08645">
    <property type="entry name" value="FMT_core_GART"/>
    <property type="match status" value="1"/>
</dbReference>
<feature type="binding site" evidence="6">
    <location>
        <position position="106"/>
    </location>
    <ligand>
        <name>(6R)-10-formyltetrahydrofolate</name>
        <dbReference type="ChEBI" id="CHEBI:195366"/>
    </ligand>
</feature>
<dbReference type="InterPro" id="IPR002376">
    <property type="entry name" value="Formyl_transf_N"/>
</dbReference>
<dbReference type="STRING" id="112904.BH747_13300"/>
<comment type="pathway">
    <text evidence="1 6">Purine metabolism; IMP biosynthesis via de novo pathway; N(2)-formyl-N(1)-(5-phospho-D-ribosyl)glycinamide from N(1)-(5-phospho-D-ribosyl)glycinamide (10-formyl THF route): step 1/1.</text>
</comment>
<dbReference type="NCBIfam" id="TIGR00639">
    <property type="entry name" value="PurN"/>
    <property type="match status" value="1"/>
</dbReference>
<evidence type="ECO:0000256" key="1">
    <source>
        <dbReference type="ARBA" id="ARBA00005054"/>
    </source>
</evidence>
<feature type="active site" description="Proton donor" evidence="6">
    <location>
        <position position="108"/>
    </location>
</feature>
<evidence type="ECO:0000256" key="6">
    <source>
        <dbReference type="HAMAP-Rule" id="MF_01930"/>
    </source>
</evidence>
<comment type="similarity">
    <text evidence="4 6">Belongs to the GART family.</text>
</comment>
<dbReference type="GO" id="GO:0005829">
    <property type="term" value="C:cytosol"/>
    <property type="evidence" value="ECO:0007669"/>
    <property type="project" value="TreeGrafter"/>
</dbReference>
<dbReference type="GO" id="GO:0006189">
    <property type="term" value="P:'de novo' IMP biosynthetic process"/>
    <property type="evidence" value="ECO:0007669"/>
    <property type="project" value="UniProtKB-UniRule"/>
</dbReference>
<dbReference type="InterPro" id="IPR036477">
    <property type="entry name" value="Formyl_transf_N_sf"/>
</dbReference>
<dbReference type="PANTHER" id="PTHR43369">
    <property type="entry name" value="PHOSPHORIBOSYLGLYCINAMIDE FORMYLTRANSFERASE"/>
    <property type="match status" value="1"/>
</dbReference>
<dbReference type="EC" id="2.1.2.2" evidence="6"/>
<evidence type="ECO:0000259" key="7">
    <source>
        <dbReference type="Pfam" id="PF00551"/>
    </source>
</evidence>
<dbReference type="GO" id="GO:0004644">
    <property type="term" value="F:phosphoribosylglycinamide formyltransferase activity"/>
    <property type="evidence" value="ECO:0007669"/>
    <property type="project" value="UniProtKB-UniRule"/>
</dbReference>
<feature type="site" description="Raises pKa of active site His" evidence="6">
    <location>
        <position position="144"/>
    </location>
</feature>
<proteinExistence type="inferred from homology"/>
<dbReference type="OrthoDB" id="9806170at2"/>
<reference evidence="8 9" key="1">
    <citation type="journal article" date="2017" name="BMC Microbiol.">
        <title>Comparative genomics of Enterococcus spp. isolated from bovine feces.</title>
        <authorList>
            <person name="Beukers A.G."/>
            <person name="Zaheer R."/>
            <person name="Goji N."/>
            <person name="Amoako K.K."/>
            <person name="Chaves A.V."/>
            <person name="Ward M.P."/>
            <person name="McAllister T.A."/>
        </authorList>
    </citation>
    <scope>NUCLEOTIDE SEQUENCE [LARGE SCALE GENOMIC DNA]</scope>
    <source>
        <strain evidence="8 9">F1129D 143</strain>
    </source>
</reference>
<evidence type="ECO:0000256" key="2">
    <source>
        <dbReference type="ARBA" id="ARBA00022679"/>
    </source>
</evidence>
<feature type="binding site" evidence="6">
    <location>
        <begin position="11"/>
        <end position="13"/>
    </location>
    <ligand>
        <name>N(1)-(5-phospho-beta-D-ribosyl)glycinamide</name>
        <dbReference type="ChEBI" id="CHEBI:143788"/>
    </ligand>
</feature>
<sequence length="197" mass="22495">MKIAVFASGNGSNFQALVEYFRKQNQTDTFEWLFCDQPNAFVLHRAQKLSVPYSAFSPKEFPSKKKYEEKILNILAEKEIDLIVLAGYMRIIGPVLLDAYETRIINIHPSLLPKFPGLHGIRDAFEAKVNQTGVTIHYVDKGVDTGPIIYQEAVSITKEDTLESLEAKIHQTEHQAYPKVIEKVIEKMKKVEEQKND</sequence>
<dbReference type="PROSITE" id="PS00373">
    <property type="entry name" value="GART"/>
    <property type="match status" value="1"/>
</dbReference>
<gene>
    <name evidence="6" type="primary">purN</name>
    <name evidence="8" type="ORF">BH747_13300</name>
</gene>
<evidence type="ECO:0000256" key="4">
    <source>
        <dbReference type="ARBA" id="ARBA00038440"/>
    </source>
</evidence>
<evidence type="ECO:0000256" key="5">
    <source>
        <dbReference type="ARBA" id="ARBA00047664"/>
    </source>
</evidence>
<feature type="domain" description="Formyl transferase N-terminal" evidence="7">
    <location>
        <begin position="1"/>
        <end position="181"/>
    </location>
</feature>
<dbReference type="InterPro" id="IPR004607">
    <property type="entry name" value="GART"/>
</dbReference>